<evidence type="ECO:0000256" key="3">
    <source>
        <dbReference type="ARBA" id="ARBA00006263"/>
    </source>
</evidence>
<evidence type="ECO:0000256" key="1">
    <source>
        <dbReference type="ARBA" id="ARBA00004651"/>
    </source>
</evidence>
<dbReference type="HAMAP" id="MF_00024">
    <property type="entry name" value="CobD_CbiB"/>
    <property type="match status" value="1"/>
</dbReference>
<dbReference type="KEGG" id="vrm:44547418_00924"/>
<dbReference type="NCBIfam" id="TIGR00380">
    <property type="entry name" value="cobal_cbiB"/>
    <property type="match status" value="1"/>
</dbReference>
<dbReference type="UniPathway" id="UPA00148"/>
<feature type="transmembrane region" description="Helical" evidence="9">
    <location>
        <begin position="217"/>
        <end position="237"/>
    </location>
</feature>
<keyword evidence="7 9" id="KW-1133">Transmembrane helix</keyword>
<evidence type="ECO:0000256" key="7">
    <source>
        <dbReference type="ARBA" id="ARBA00022989"/>
    </source>
</evidence>
<dbReference type="RefSeq" id="WP_095065898.1">
    <property type="nucleotide sequence ID" value="NZ_LT906470.1"/>
</dbReference>
<dbReference type="PANTHER" id="PTHR34308:SF1">
    <property type="entry name" value="COBALAMIN BIOSYNTHESIS PROTEIN CBIB"/>
    <property type="match status" value="1"/>
</dbReference>
<evidence type="ECO:0000256" key="2">
    <source>
        <dbReference type="ARBA" id="ARBA00004953"/>
    </source>
</evidence>
<keyword evidence="4 9" id="KW-1003">Cell membrane</keyword>
<feature type="transmembrane region" description="Helical" evidence="9">
    <location>
        <begin position="308"/>
        <end position="329"/>
    </location>
</feature>
<feature type="transmembrane region" description="Helical" evidence="9">
    <location>
        <begin position="169"/>
        <end position="187"/>
    </location>
</feature>
<evidence type="ECO:0000256" key="5">
    <source>
        <dbReference type="ARBA" id="ARBA00022573"/>
    </source>
</evidence>
<evidence type="ECO:0000256" key="9">
    <source>
        <dbReference type="HAMAP-Rule" id="MF_00024"/>
    </source>
</evidence>
<dbReference type="Pfam" id="PF03186">
    <property type="entry name" value="CobD_Cbib"/>
    <property type="match status" value="1"/>
</dbReference>
<evidence type="ECO:0000313" key="10">
    <source>
        <dbReference type="EMBL" id="SNV64776.1"/>
    </source>
</evidence>
<keyword evidence="6 9" id="KW-0812">Transmembrane</keyword>
<dbReference type="GO" id="GO:0005886">
    <property type="term" value="C:plasma membrane"/>
    <property type="evidence" value="ECO:0007669"/>
    <property type="project" value="UniProtKB-SubCell"/>
</dbReference>
<feature type="transmembrane region" description="Helical" evidence="9">
    <location>
        <begin position="66"/>
        <end position="89"/>
    </location>
</feature>
<comment type="subcellular location">
    <subcellularLocation>
        <location evidence="1 9">Cell membrane</location>
        <topology evidence="1 9">Multi-pass membrane protein</topology>
    </subcellularLocation>
</comment>
<dbReference type="GO" id="GO:0048472">
    <property type="term" value="F:threonine-phosphate decarboxylase activity"/>
    <property type="evidence" value="ECO:0007669"/>
    <property type="project" value="InterPro"/>
</dbReference>
<proteinExistence type="inferred from homology"/>
<gene>
    <name evidence="9" type="primary">cobD</name>
    <name evidence="10" type="ORF">SAMEA44547418_00924</name>
</gene>
<accession>A0A239Z2D3</accession>
<evidence type="ECO:0000256" key="4">
    <source>
        <dbReference type="ARBA" id="ARBA00022475"/>
    </source>
</evidence>
<evidence type="ECO:0000256" key="6">
    <source>
        <dbReference type="ARBA" id="ARBA00022692"/>
    </source>
</evidence>
<keyword evidence="5 9" id="KW-0169">Cobalamin biosynthesis</keyword>
<sequence>MEQLTIWQWFTKYSLVCIPVLAFLLDIFIGDPKSKYHPVAIIGRIISFFEAVLYKETDNDTKKLWYGGIAVGLILLIVYILASLILWIGGVIHEWVYYAIEVLLLYISISPRSLAGAGFEIGQLLKHGNIEGARQRLSWIVGRDTADLDEGEITRATVETIAENTVDGIVAPLFFFILGGSMGAILYRTANTMDSMMGYKNQKYLFFGRVAARLDDILNWIPARITFILLVISAFFLRFDAKSALKIGFRDANKHPSPNGGYAEAPVAGALHIRLGGYNQYFNKMTFREYMGDPIEAMNRNHITRSIYMMYFTTLLMVIISTVITYGMMEQ</sequence>
<organism evidence="10 11">
    <name type="scientific">Veillonella rodentium</name>
    <dbReference type="NCBI Taxonomy" id="248315"/>
    <lineage>
        <taxon>Bacteria</taxon>
        <taxon>Bacillati</taxon>
        <taxon>Bacillota</taxon>
        <taxon>Negativicutes</taxon>
        <taxon>Veillonellales</taxon>
        <taxon>Veillonellaceae</taxon>
        <taxon>Veillonella</taxon>
    </lineage>
</organism>
<protein>
    <recommendedName>
        <fullName evidence="9">Cobalamin biosynthesis protein CobD</fullName>
    </recommendedName>
</protein>
<feature type="transmembrane region" description="Helical" evidence="9">
    <location>
        <begin position="12"/>
        <end position="30"/>
    </location>
</feature>
<evidence type="ECO:0000256" key="8">
    <source>
        <dbReference type="ARBA" id="ARBA00023136"/>
    </source>
</evidence>
<dbReference type="AlphaFoldDB" id="A0A239Z2D3"/>
<dbReference type="PANTHER" id="PTHR34308">
    <property type="entry name" value="COBALAMIN BIOSYNTHESIS PROTEIN CBIB"/>
    <property type="match status" value="1"/>
</dbReference>
<comment type="pathway">
    <text evidence="2 9">Cofactor biosynthesis; adenosylcobalamin biosynthesis.</text>
</comment>
<reference evidence="10 11" key="1">
    <citation type="submission" date="2017-06" db="EMBL/GenBank/DDBJ databases">
        <authorList>
            <consortium name="Pathogen Informatics"/>
        </authorList>
    </citation>
    <scope>NUCLEOTIDE SEQUENCE [LARGE SCALE GENOMIC DNA]</scope>
    <source>
        <strain evidence="10 11">NCTC12018</strain>
    </source>
</reference>
<dbReference type="InterPro" id="IPR004485">
    <property type="entry name" value="Cobalamin_biosynth_CobD/CbiB"/>
</dbReference>
<evidence type="ECO:0000313" key="11">
    <source>
        <dbReference type="Proteomes" id="UP000214973"/>
    </source>
</evidence>
<dbReference type="EMBL" id="LT906470">
    <property type="protein sequence ID" value="SNV64776.1"/>
    <property type="molecule type" value="Genomic_DNA"/>
</dbReference>
<dbReference type="Proteomes" id="UP000214973">
    <property type="component" value="Chromosome 1"/>
</dbReference>
<dbReference type="GO" id="GO:0009236">
    <property type="term" value="P:cobalamin biosynthetic process"/>
    <property type="evidence" value="ECO:0007669"/>
    <property type="project" value="UniProtKB-UniRule"/>
</dbReference>
<comment type="function">
    <text evidence="9">Converts cobyric acid to cobinamide by the addition of aminopropanol on the F carboxylic group.</text>
</comment>
<comment type="similarity">
    <text evidence="3 9">Belongs to the CobD/CbiB family.</text>
</comment>
<dbReference type="GO" id="GO:0015420">
    <property type="term" value="F:ABC-type vitamin B12 transporter activity"/>
    <property type="evidence" value="ECO:0007669"/>
    <property type="project" value="UniProtKB-UniRule"/>
</dbReference>
<keyword evidence="8 9" id="KW-0472">Membrane</keyword>
<keyword evidence="11" id="KW-1185">Reference proteome</keyword>
<name>A0A239Z2D3_9FIRM</name>